<keyword evidence="1" id="KW-0472">Membrane</keyword>
<evidence type="ECO:0008006" key="4">
    <source>
        <dbReference type="Google" id="ProtNLM"/>
    </source>
</evidence>
<accession>A0ABZ1Z1R0</accession>
<keyword evidence="1" id="KW-1133">Transmembrane helix</keyword>
<protein>
    <recommendedName>
        <fullName evidence="4">Amidotransferase</fullName>
    </recommendedName>
</protein>
<organism evidence="2 3">
    <name type="scientific">Nocardia vinacea</name>
    <dbReference type="NCBI Taxonomy" id="96468"/>
    <lineage>
        <taxon>Bacteria</taxon>
        <taxon>Bacillati</taxon>
        <taxon>Actinomycetota</taxon>
        <taxon>Actinomycetes</taxon>
        <taxon>Mycobacteriales</taxon>
        <taxon>Nocardiaceae</taxon>
        <taxon>Nocardia</taxon>
    </lineage>
</organism>
<feature type="transmembrane region" description="Helical" evidence="1">
    <location>
        <begin position="29"/>
        <end position="46"/>
    </location>
</feature>
<gene>
    <name evidence="2" type="ORF">OG563_15480</name>
</gene>
<dbReference type="RefSeq" id="WP_327094256.1">
    <property type="nucleotide sequence ID" value="NZ_CP109149.1"/>
</dbReference>
<proteinExistence type="predicted"/>
<evidence type="ECO:0000313" key="3">
    <source>
        <dbReference type="Proteomes" id="UP001432062"/>
    </source>
</evidence>
<reference evidence="2" key="1">
    <citation type="submission" date="2022-10" db="EMBL/GenBank/DDBJ databases">
        <title>The complete genomes of actinobacterial strains from the NBC collection.</title>
        <authorList>
            <person name="Joergensen T.S."/>
            <person name="Alvarez Arevalo M."/>
            <person name="Sterndorff E.B."/>
            <person name="Faurdal D."/>
            <person name="Vuksanovic O."/>
            <person name="Mourched A.-S."/>
            <person name="Charusanti P."/>
            <person name="Shaw S."/>
            <person name="Blin K."/>
            <person name="Weber T."/>
        </authorList>
    </citation>
    <scope>NUCLEOTIDE SEQUENCE</scope>
    <source>
        <strain evidence="2">NBC_01482</strain>
    </source>
</reference>
<keyword evidence="3" id="KW-1185">Reference proteome</keyword>
<name>A0ABZ1Z1R0_9NOCA</name>
<evidence type="ECO:0000313" key="2">
    <source>
        <dbReference type="EMBL" id="WUV49485.1"/>
    </source>
</evidence>
<evidence type="ECO:0000256" key="1">
    <source>
        <dbReference type="SAM" id="Phobius"/>
    </source>
</evidence>
<dbReference type="Proteomes" id="UP001432062">
    <property type="component" value="Chromosome"/>
</dbReference>
<keyword evidence="1" id="KW-0812">Transmembrane</keyword>
<sequence length="47" mass="4781">MSSVILFALAGFLLGGAYSTWKTARPLAIALMVLAALAAAGAVAWLM</sequence>
<dbReference type="EMBL" id="CP109441">
    <property type="protein sequence ID" value="WUV49485.1"/>
    <property type="molecule type" value="Genomic_DNA"/>
</dbReference>